<evidence type="ECO:0000256" key="5">
    <source>
        <dbReference type="ARBA" id="ARBA00022833"/>
    </source>
</evidence>
<evidence type="ECO:0000256" key="9">
    <source>
        <dbReference type="ARBA" id="ARBA00023170"/>
    </source>
</evidence>
<evidence type="ECO:0000259" key="11">
    <source>
        <dbReference type="PROSITE" id="PS51030"/>
    </source>
</evidence>
<dbReference type="SMART" id="SM00399">
    <property type="entry name" value="ZnF_C4"/>
    <property type="match status" value="2"/>
</dbReference>
<dbReference type="InterPro" id="IPR013088">
    <property type="entry name" value="Znf_NHR/GATA"/>
</dbReference>
<evidence type="ECO:0000256" key="7">
    <source>
        <dbReference type="ARBA" id="ARBA00023125"/>
    </source>
</evidence>
<dbReference type="AlphaFoldDB" id="A0A914LVZ6"/>
<keyword evidence="9" id="KW-0675">Receptor</keyword>
<dbReference type="InterPro" id="IPR049636">
    <property type="entry name" value="HNF4-like_DBD"/>
</dbReference>
<dbReference type="GO" id="GO:0005634">
    <property type="term" value="C:nucleus"/>
    <property type="evidence" value="ECO:0007669"/>
    <property type="project" value="UniProtKB-SubCell"/>
</dbReference>
<dbReference type="PROSITE" id="PS51030">
    <property type="entry name" value="NUCLEAR_REC_DBD_2"/>
    <property type="match status" value="2"/>
</dbReference>
<evidence type="ECO:0000256" key="4">
    <source>
        <dbReference type="ARBA" id="ARBA00022771"/>
    </source>
</evidence>
<evidence type="ECO:0000256" key="1">
    <source>
        <dbReference type="ARBA" id="ARBA00004123"/>
    </source>
</evidence>
<dbReference type="GO" id="GO:0003700">
    <property type="term" value="F:DNA-binding transcription factor activity"/>
    <property type="evidence" value="ECO:0007669"/>
    <property type="project" value="InterPro"/>
</dbReference>
<keyword evidence="4" id="KW-0863">Zinc-finger</keyword>
<dbReference type="InterPro" id="IPR035500">
    <property type="entry name" value="NHR-like_dom_sf"/>
</dbReference>
<dbReference type="CDD" id="cd06960">
    <property type="entry name" value="NR_DBD_HNF4A"/>
    <property type="match status" value="1"/>
</dbReference>
<dbReference type="Pfam" id="PF00105">
    <property type="entry name" value="zf-C4"/>
    <property type="match status" value="2"/>
</dbReference>
<organism evidence="12 13">
    <name type="scientific">Meloidogyne incognita</name>
    <name type="common">Southern root-knot nematode worm</name>
    <name type="synonym">Oxyuris incognita</name>
    <dbReference type="NCBI Taxonomy" id="6306"/>
    <lineage>
        <taxon>Eukaryota</taxon>
        <taxon>Metazoa</taxon>
        <taxon>Ecdysozoa</taxon>
        <taxon>Nematoda</taxon>
        <taxon>Chromadorea</taxon>
        <taxon>Rhabditida</taxon>
        <taxon>Tylenchina</taxon>
        <taxon>Tylenchomorpha</taxon>
        <taxon>Tylenchoidea</taxon>
        <taxon>Meloidogynidae</taxon>
        <taxon>Meloidogyninae</taxon>
        <taxon>Meloidogyne</taxon>
        <taxon>Meloidogyne incognita group</taxon>
    </lineage>
</organism>
<evidence type="ECO:0000313" key="12">
    <source>
        <dbReference type="Proteomes" id="UP000887563"/>
    </source>
</evidence>
<dbReference type="InterPro" id="IPR001628">
    <property type="entry name" value="Znf_hrmn_rcpt"/>
</dbReference>
<keyword evidence="10" id="KW-0539">Nucleus</keyword>
<protein>
    <submittedName>
        <fullName evidence="13">Nuclear receptor domain-containing protein</fullName>
    </submittedName>
</protein>
<feature type="domain" description="Nuclear receptor" evidence="11">
    <location>
        <begin position="4"/>
        <end position="77"/>
    </location>
</feature>
<evidence type="ECO:0000256" key="10">
    <source>
        <dbReference type="ARBA" id="ARBA00023242"/>
    </source>
</evidence>
<dbReference type="Proteomes" id="UP000887563">
    <property type="component" value="Unplaced"/>
</dbReference>
<comment type="similarity">
    <text evidence="2">Belongs to the nuclear hormone receptor family.</text>
</comment>
<evidence type="ECO:0000256" key="6">
    <source>
        <dbReference type="ARBA" id="ARBA00023015"/>
    </source>
</evidence>
<comment type="subcellular location">
    <subcellularLocation>
        <location evidence="1">Nucleus</location>
    </subcellularLocation>
</comment>
<dbReference type="Gene3D" id="1.10.565.10">
    <property type="entry name" value="Retinoid X Receptor"/>
    <property type="match status" value="1"/>
</dbReference>
<keyword evidence="3" id="KW-0479">Metal-binding</keyword>
<keyword evidence="8" id="KW-0804">Transcription</keyword>
<dbReference type="SUPFAM" id="SSF48508">
    <property type="entry name" value="Nuclear receptor ligand-binding domain"/>
    <property type="match status" value="1"/>
</dbReference>
<proteinExistence type="inferred from homology"/>
<keyword evidence="12" id="KW-1185">Reference proteome</keyword>
<dbReference type="PANTHER" id="PTHR24083">
    <property type="entry name" value="NUCLEAR HORMONE RECEPTOR"/>
    <property type="match status" value="1"/>
</dbReference>
<dbReference type="InterPro" id="IPR050274">
    <property type="entry name" value="Nuclear_hormone_rcpt_NR2"/>
</dbReference>
<dbReference type="GO" id="GO:0008270">
    <property type="term" value="F:zinc ion binding"/>
    <property type="evidence" value="ECO:0007669"/>
    <property type="project" value="UniProtKB-KW"/>
</dbReference>
<dbReference type="Gene3D" id="3.30.50.10">
    <property type="entry name" value="Erythroid Transcription Factor GATA-1, subunit A"/>
    <property type="match status" value="2"/>
</dbReference>
<dbReference type="PROSITE" id="PS00031">
    <property type="entry name" value="NUCLEAR_REC_DBD_1"/>
    <property type="match status" value="1"/>
</dbReference>
<keyword evidence="7" id="KW-0238">DNA-binding</keyword>
<evidence type="ECO:0000256" key="2">
    <source>
        <dbReference type="ARBA" id="ARBA00005993"/>
    </source>
</evidence>
<dbReference type="SUPFAM" id="SSF57716">
    <property type="entry name" value="Glucocorticoid receptor-like (DNA-binding domain)"/>
    <property type="match status" value="2"/>
</dbReference>
<dbReference type="WBParaSite" id="Minc3s00846g18037">
    <property type="protein sequence ID" value="Minc3s00846g18037"/>
    <property type="gene ID" value="Minc3s00846g18037"/>
</dbReference>
<evidence type="ECO:0000256" key="3">
    <source>
        <dbReference type="ARBA" id="ARBA00022723"/>
    </source>
</evidence>
<dbReference type="SMART" id="SM00430">
    <property type="entry name" value="HOLI"/>
    <property type="match status" value="1"/>
</dbReference>
<evidence type="ECO:0000313" key="13">
    <source>
        <dbReference type="WBParaSite" id="Minc3s00846g18037"/>
    </source>
</evidence>
<dbReference type="PRINTS" id="PR00047">
    <property type="entry name" value="STROIDFINGER"/>
</dbReference>
<reference evidence="13" key="1">
    <citation type="submission" date="2022-11" db="UniProtKB">
        <authorList>
            <consortium name="WormBaseParasite"/>
        </authorList>
    </citation>
    <scope>IDENTIFICATION</scope>
</reference>
<evidence type="ECO:0000256" key="8">
    <source>
        <dbReference type="ARBA" id="ARBA00023163"/>
    </source>
</evidence>
<sequence>MKMPMNCVVCGKSAKFCHFDVPSCSGCFSFFRRSILDQHLYVCKNLGNCRIEEGEFCRSCRFDRCLLGGMNFRTMQKFPNGIDINKISAMLTEKKRQLFEKAAKSQNYPDFGQYDVTMQQEFSFGNSKPEVELLQFLLYSDDKLLHIRYSETDISPNYYHKSMSDILNDIDGGGLSDSILAKSDMFSKRRRVPKSFDFFMQQLREGVEITPRWVTIDSFLIIEMTKTMPVLCQLSFEDKIHLYSRNGLTAIVFSMLFYSKNLQGSDVLISPAGMSPILIKHDETSNLLFYKHLIRIAEFNLSREEFLILRVLILLHTGCFSFFRRSILDQHLYVCKNFGNCRIEEGEFCRSCRFDRCLLGGMNFRTIQKFPNGIDVNKISAMLTEKKRQLFEKDTKSQNYPDFGQYDVTMGISISEVRLYTTELSKFGIEIIHNEIEKLSKTLMFYEQHKWGDAKGAERFANLMIIVRSLFHIGKEHKNFTKYDMSDRKIILNKNIFPKFMNNIIFEDCED</sequence>
<accession>A0A914LVZ6</accession>
<dbReference type="InterPro" id="IPR000536">
    <property type="entry name" value="Nucl_hrmn_rcpt_lig-bd"/>
</dbReference>
<feature type="domain" description="Nuclear receptor" evidence="11">
    <location>
        <begin position="318"/>
        <end position="369"/>
    </location>
</feature>
<dbReference type="GO" id="GO:0000978">
    <property type="term" value="F:RNA polymerase II cis-regulatory region sequence-specific DNA binding"/>
    <property type="evidence" value="ECO:0007669"/>
    <property type="project" value="InterPro"/>
</dbReference>
<keyword evidence="5" id="KW-0862">Zinc</keyword>
<keyword evidence="6" id="KW-0805">Transcription regulation</keyword>
<name>A0A914LVZ6_MELIC</name>